<proteinExistence type="predicted"/>
<feature type="region of interest" description="Disordered" evidence="1">
    <location>
        <begin position="1"/>
        <end position="24"/>
    </location>
</feature>
<evidence type="ECO:0000313" key="3">
    <source>
        <dbReference type="Proteomes" id="UP001231189"/>
    </source>
</evidence>
<evidence type="ECO:0000256" key="1">
    <source>
        <dbReference type="SAM" id="MobiDB-lite"/>
    </source>
</evidence>
<comment type="caution">
    <text evidence="2">The sequence shown here is derived from an EMBL/GenBank/DDBJ whole genome shotgun (WGS) entry which is preliminary data.</text>
</comment>
<dbReference type="EMBL" id="JAUUTY010000002">
    <property type="protein sequence ID" value="KAK1682416.1"/>
    <property type="molecule type" value="Genomic_DNA"/>
</dbReference>
<sequence>MSPPLPDRRSFLPNLPSPSTAMDSSAIQDAVSIDGHAGQAAVSVDGHEGSRRRMVNVVSPVPAPSRSRSSPSSSRLQSSASMVLHRGSYLVVTKGSQAREPAQAGPSFS</sequence>
<evidence type="ECO:0000313" key="2">
    <source>
        <dbReference type="EMBL" id="KAK1682416.1"/>
    </source>
</evidence>
<dbReference type="AlphaFoldDB" id="A0AAD8TH63"/>
<accession>A0AAD8TH63</accession>
<organism evidence="2 3">
    <name type="scientific">Lolium multiflorum</name>
    <name type="common">Italian ryegrass</name>
    <name type="synonym">Lolium perenne subsp. multiflorum</name>
    <dbReference type="NCBI Taxonomy" id="4521"/>
    <lineage>
        <taxon>Eukaryota</taxon>
        <taxon>Viridiplantae</taxon>
        <taxon>Streptophyta</taxon>
        <taxon>Embryophyta</taxon>
        <taxon>Tracheophyta</taxon>
        <taxon>Spermatophyta</taxon>
        <taxon>Magnoliopsida</taxon>
        <taxon>Liliopsida</taxon>
        <taxon>Poales</taxon>
        <taxon>Poaceae</taxon>
        <taxon>BOP clade</taxon>
        <taxon>Pooideae</taxon>
        <taxon>Poodae</taxon>
        <taxon>Poeae</taxon>
        <taxon>Poeae Chloroplast Group 2 (Poeae type)</taxon>
        <taxon>Loliodinae</taxon>
        <taxon>Loliinae</taxon>
        <taxon>Lolium</taxon>
    </lineage>
</organism>
<keyword evidence="3" id="KW-1185">Reference proteome</keyword>
<protein>
    <submittedName>
        <fullName evidence="2">Uncharacterized protein</fullName>
    </submittedName>
</protein>
<name>A0AAD8TH63_LOLMU</name>
<feature type="compositionally biased region" description="Basic and acidic residues" evidence="1">
    <location>
        <begin position="1"/>
        <end position="10"/>
    </location>
</feature>
<feature type="compositionally biased region" description="Low complexity" evidence="1">
    <location>
        <begin position="57"/>
        <end position="81"/>
    </location>
</feature>
<feature type="region of interest" description="Disordered" evidence="1">
    <location>
        <begin position="38"/>
        <end position="81"/>
    </location>
</feature>
<dbReference type="Proteomes" id="UP001231189">
    <property type="component" value="Unassembled WGS sequence"/>
</dbReference>
<gene>
    <name evidence="2" type="ORF">QYE76_043264</name>
</gene>
<reference evidence="2" key="1">
    <citation type="submission" date="2023-07" db="EMBL/GenBank/DDBJ databases">
        <title>A chromosome-level genome assembly of Lolium multiflorum.</title>
        <authorList>
            <person name="Chen Y."/>
            <person name="Copetti D."/>
            <person name="Kolliker R."/>
            <person name="Studer B."/>
        </authorList>
    </citation>
    <scope>NUCLEOTIDE SEQUENCE</scope>
    <source>
        <strain evidence="2">02402/16</strain>
        <tissue evidence="2">Leaf</tissue>
    </source>
</reference>